<dbReference type="InterPro" id="IPR036291">
    <property type="entry name" value="NAD(P)-bd_dom_sf"/>
</dbReference>
<accession>A0ABR1JFK9</accession>
<dbReference type="Gene3D" id="3.40.50.720">
    <property type="entry name" value="NAD(P)-binding Rossmann-like Domain"/>
    <property type="match status" value="1"/>
</dbReference>
<dbReference type="EMBL" id="JBANRG010000021">
    <property type="protein sequence ID" value="KAK7456394.1"/>
    <property type="molecule type" value="Genomic_DNA"/>
</dbReference>
<dbReference type="PANTHER" id="PTHR43976">
    <property type="entry name" value="SHORT CHAIN DEHYDROGENASE"/>
    <property type="match status" value="1"/>
</dbReference>
<evidence type="ECO:0000313" key="5">
    <source>
        <dbReference type="EMBL" id="KAK7456394.1"/>
    </source>
</evidence>
<feature type="region of interest" description="Disordered" evidence="4">
    <location>
        <begin position="136"/>
        <end position="156"/>
    </location>
</feature>
<dbReference type="PRINTS" id="PR00081">
    <property type="entry name" value="GDHRDH"/>
</dbReference>
<evidence type="ECO:0000256" key="1">
    <source>
        <dbReference type="ARBA" id="ARBA00006484"/>
    </source>
</evidence>
<evidence type="ECO:0000313" key="6">
    <source>
        <dbReference type="Proteomes" id="UP001498398"/>
    </source>
</evidence>
<keyword evidence="6" id="KW-1185">Reference proteome</keyword>
<dbReference type="Pfam" id="PF00106">
    <property type="entry name" value="adh_short"/>
    <property type="match status" value="1"/>
</dbReference>
<comment type="similarity">
    <text evidence="1 3">Belongs to the short-chain dehydrogenases/reductases (SDR) family.</text>
</comment>
<evidence type="ECO:0000256" key="3">
    <source>
        <dbReference type="RuleBase" id="RU000363"/>
    </source>
</evidence>
<evidence type="ECO:0000256" key="2">
    <source>
        <dbReference type="ARBA" id="ARBA00023002"/>
    </source>
</evidence>
<comment type="caution">
    <text evidence="5">The sequence shown here is derived from an EMBL/GenBank/DDBJ whole genome shotgun (WGS) entry which is preliminary data.</text>
</comment>
<dbReference type="Proteomes" id="UP001498398">
    <property type="component" value="Unassembled WGS sequence"/>
</dbReference>
<name>A0ABR1JFK9_9AGAR</name>
<evidence type="ECO:0000256" key="4">
    <source>
        <dbReference type="SAM" id="MobiDB-lite"/>
    </source>
</evidence>
<protein>
    <recommendedName>
        <fullName evidence="7">NAD(P)-binding protein</fullName>
    </recommendedName>
</protein>
<gene>
    <name evidence="5" type="ORF">VKT23_010642</name>
</gene>
<dbReference type="InterPro" id="IPR051911">
    <property type="entry name" value="SDR_oxidoreductase"/>
</dbReference>
<keyword evidence="2" id="KW-0560">Oxidoreductase</keyword>
<dbReference type="PANTHER" id="PTHR43976:SF16">
    <property type="entry name" value="SHORT-CHAIN DEHYDROGENASE_REDUCTASE FAMILY PROTEIN"/>
    <property type="match status" value="1"/>
</dbReference>
<dbReference type="SUPFAM" id="SSF51735">
    <property type="entry name" value="NAD(P)-binding Rossmann-fold domains"/>
    <property type="match status" value="1"/>
</dbReference>
<proteinExistence type="inferred from homology"/>
<dbReference type="PRINTS" id="PR00080">
    <property type="entry name" value="SDRFAMILY"/>
</dbReference>
<organism evidence="5 6">
    <name type="scientific">Marasmiellus scandens</name>
    <dbReference type="NCBI Taxonomy" id="2682957"/>
    <lineage>
        <taxon>Eukaryota</taxon>
        <taxon>Fungi</taxon>
        <taxon>Dikarya</taxon>
        <taxon>Basidiomycota</taxon>
        <taxon>Agaricomycotina</taxon>
        <taxon>Agaricomycetes</taxon>
        <taxon>Agaricomycetidae</taxon>
        <taxon>Agaricales</taxon>
        <taxon>Marasmiineae</taxon>
        <taxon>Omphalotaceae</taxon>
        <taxon>Marasmiellus</taxon>
    </lineage>
</organism>
<reference evidence="5 6" key="1">
    <citation type="submission" date="2024-01" db="EMBL/GenBank/DDBJ databases">
        <title>A draft genome for the cacao thread blight pathogen Marasmiellus scandens.</title>
        <authorList>
            <person name="Baruah I.K."/>
            <person name="Leung J."/>
            <person name="Bukari Y."/>
            <person name="Amoako-Attah I."/>
            <person name="Meinhardt L.W."/>
            <person name="Bailey B.A."/>
            <person name="Cohen S.P."/>
        </authorList>
    </citation>
    <scope>NUCLEOTIDE SEQUENCE [LARGE SCALE GENOMIC DNA]</scope>
    <source>
        <strain evidence="5 6">GH-19</strain>
    </source>
</reference>
<sequence length="245" mass="27547">MELDVNWDTLAIHTAVEKALGIYGRIDVLVNNAGYAFKNIVEDVDSTAFKTQFQTNFFGLIDVTNAVLPQMRRRKFGTVVMMGSRSSWSAELSGTALYASSKAALRVYTETLATELAPFSVRCLIVEPGAFRTEGIHSARPYQPPQFSETDPDPRPEYAHVRERIDKWYRSIDGNQKGDPDKAVELIVDAVRNEGKAKVVIEEKGWPLYLVLGKDAEDGVREKCQKVLNVVDEWKDVVSQVEFEN</sequence>
<evidence type="ECO:0008006" key="7">
    <source>
        <dbReference type="Google" id="ProtNLM"/>
    </source>
</evidence>
<dbReference type="InterPro" id="IPR002347">
    <property type="entry name" value="SDR_fam"/>
</dbReference>